<dbReference type="Proteomes" id="UP000297245">
    <property type="component" value="Unassembled WGS sequence"/>
</dbReference>
<evidence type="ECO:0000313" key="3">
    <source>
        <dbReference type="Proteomes" id="UP000297245"/>
    </source>
</evidence>
<dbReference type="EMBL" id="ML179054">
    <property type="protein sequence ID" value="THV04596.1"/>
    <property type="molecule type" value="Genomic_DNA"/>
</dbReference>
<keyword evidence="1" id="KW-0732">Signal</keyword>
<gene>
    <name evidence="2" type="ORF">K435DRAFT_835320</name>
</gene>
<accession>A0A4V4HHZ8</accession>
<dbReference type="Gene3D" id="2.120.10.70">
    <property type="entry name" value="Fucose-specific lectin"/>
    <property type="match status" value="1"/>
</dbReference>
<evidence type="ECO:0000313" key="2">
    <source>
        <dbReference type="EMBL" id="THV04596.1"/>
    </source>
</evidence>
<feature type="signal peptide" evidence="1">
    <location>
        <begin position="1"/>
        <end position="22"/>
    </location>
</feature>
<feature type="chain" id="PRO_5020554533" evidence="1">
    <location>
        <begin position="23"/>
        <end position="201"/>
    </location>
</feature>
<dbReference type="OrthoDB" id="407298at2759"/>
<organism evidence="2 3">
    <name type="scientific">Dendrothele bispora (strain CBS 962.96)</name>
    <dbReference type="NCBI Taxonomy" id="1314807"/>
    <lineage>
        <taxon>Eukaryota</taxon>
        <taxon>Fungi</taxon>
        <taxon>Dikarya</taxon>
        <taxon>Basidiomycota</taxon>
        <taxon>Agaricomycotina</taxon>
        <taxon>Agaricomycetes</taxon>
        <taxon>Agaricomycetidae</taxon>
        <taxon>Agaricales</taxon>
        <taxon>Agaricales incertae sedis</taxon>
        <taxon>Dendrothele</taxon>
    </lineage>
</organism>
<name>A0A4V4HHZ8_DENBC</name>
<proteinExistence type="predicted"/>
<dbReference type="AlphaFoldDB" id="A0A4V4HHZ8"/>
<sequence>MNLSTVLKIVFSAIALVASAEAAANSFPVQAVGDIVAVRSENSKSVGATHVFFQDRSGVINRLCTTDAFVRGGTQDPECTPQRNAVPADEVLFGTPLAAVTLTGPNGGFAGNHAYFIKPDFTLGEYNHSSSPKFGTGCTTCIDNEKFQVQPGSTALYAIATTEKPAFQLRVGFVSAASPGTVTEATYNANTQKWSLATMPN</sequence>
<protein>
    <submittedName>
        <fullName evidence="2">Uncharacterized protein</fullName>
    </submittedName>
</protein>
<keyword evidence="3" id="KW-1185">Reference proteome</keyword>
<evidence type="ECO:0000256" key="1">
    <source>
        <dbReference type="SAM" id="SignalP"/>
    </source>
</evidence>
<reference evidence="2 3" key="1">
    <citation type="journal article" date="2019" name="Nat. Ecol. Evol.">
        <title>Megaphylogeny resolves global patterns of mushroom evolution.</title>
        <authorList>
            <person name="Varga T."/>
            <person name="Krizsan K."/>
            <person name="Foldi C."/>
            <person name="Dima B."/>
            <person name="Sanchez-Garcia M."/>
            <person name="Sanchez-Ramirez S."/>
            <person name="Szollosi G.J."/>
            <person name="Szarkandi J.G."/>
            <person name="Papp V."/>
            <person name="Albert L."/>
            <person name="Andreopoulos W."/>
            <person name="Angelini C."/>
            <person name="Antonin V."/>
            <person name="Barry K.W."/>
            <person name="Bougher N.L."/>
            <person name="Buchanan P."/>
            <person name="Buyck B."/>
            <person name="Bense V."/>
            <person name="Catcheside P."/>
            <person name="Chovatia M."/>
            <person name="Cooper J."/>
            <person name="Damon W."/>
            <person name="Desjardin D."/>
            <person name="Finy P."/>
            <person name="Geml J."/>
            <person name="Haridas S."/>
            <person name="Hughes K."/>
            <person name="Justo A."/>
            <person name="Karasinski D."/>
            <person name="Kautmanova I."/>
            <person name="Kiss B."/>
            <person name="Kocsube S."/>
            <person name="Kotiranta H."/>
            <person name="LaButti K.M."/>
            <person name="Lechner B.E."/>
            <person name="Liimatainen K."/>
            <person name="Lipzen A."/>
            <person name="Lukacs Z."/>
            <person name="Mihaltcheva S."/>
            <person name="Morgado L.N."/>
            <person name="Niskanen T."/>
            <person name="Noordeloos M.E."/>
            <person name="Ohm R.A."/>
            <person name="Ortiz-Santana B."/>
            <person name="Ovrebo C."/>
            <person name="Racz N."/>
            <person name="Riley R."/>
            <person name="Savchenko A."/>
            <person name="Shiryaev A."/>
            <person name="Soop K."/>
            <person name="Spirin V."/>
            <person name="Szebenyi C."/>
            <person name="Tomsovsky M."/>
            <person name="Tulloss R.E."/>
            <person name="Uehling J."/>
            <person name="Grigoriev I.V."/>
            <person name="Vagvolgyi C."/>
            <person name="Papp T."/>
            <person name="Martin F.M."/>
            <person name="Miettinen O."/>
            <person name="Hibbett D.S."/>
            <person name="Nagy L.G."/>
        </authorList>
    </citation>
    <scope>NUCLEOTIDE SEQUENCE [LARGE SCALE GENOMIC DNA]</scope>
    <source>
        <strain evidence="2 3">CBS 962.96</strain>
    </source>
</reference>